<dbReference type="EMBL" id="CT573073">
    <property type="protein sequence ID" value="CAJ71140.1"/>
    <property type="molecule type" value="Genomic_DNA"/>
</dbReference>
<evidence type="ECO:0000256" key="6">
    <source>
        <dbReference type="ARBA" id="ARBA00022982"/>
    </source>
</evidence>
<keyword evidence="3" id="KW-0349">Heme</keyword>
<keyword evidence="5" id="KW-0479">Metal-binding</keyword>
<evidence type="ECO:0000256" key="5">
    <source>
        <dbReference type="ARBA" id="ARBA00022723"/>
    </source>
</evidence>
<feature type="domain" description="Cytochrome b/b6 C-terminal region profile" evidence="11">
    <location>
        <begin position="46"/>
        <end position="98"/>
    </location>
</feature>
<reference evidence="12" key="2">
    <citation type="submission" date="2006-01" db="EMBL/GenBank/DDBJ databases">
        <authorList>
            <person name="Genoscope"/>
        </authorList>
    </citation>
    <scope>NUCLEOTIDE SEQUENCE</scope>
</reference>
<evidence type="ECO:0000256" key="7">
    <source>
        <dbReference type="ARBA" id="ARBA00022989"/>
    </source>
</evidence>
<evidence type="ECO:0000313" key="16">
    <source>
        <dbReference type="Proteomes" id="UP000501926"/>
    </source>
</evidence>
<dbReference type="InterPro" id="IPR005798">
    <property type="entry name" value="Cyt_b/b6_C"/>
</dbReference>
<reference evidence="15" key="4">
    <citation type="submission" date="2017-10" db="EMBL/GenBank/DDBJ databases">
        <authorList>
            <person name="Frank J."/>
        </authorList>
    </citation>
    <scope>NUCLEOTIDE SEQUENCE [LARGE SCALE GENOMIC DNA]</scope>
</reference>
<dbReference type="GO" id="GO:0016491">
    <property type="term" value="F:oxidoreductase activity"/>
    <property type="evidence" value="ECO:0007669"/>
    <property type="project" value="InterPro"/>
</dbReference>
<dbReference type="EMBL" id="CP049055">
    <property type="protein sequence ID" value="QII09425.1"/>
    <property type="molecule type" value="Genomic_DNA"/>
</dbReference>
<reference evidence="12" key="1">
    <citation type="journal article" date="2006" name="Nature">
        <title>Deciphering the evolution and metabolism of an anammox bacterium from a community genome.</title>
        <authorList>
            <person name="Strous M."/>
            <person name="Pelletier E."/>
            <person name="Mangenot S."/>
            <person name="Rattei T."/>
            <person name="Lehner A."/>
            <person name="Taylor M.W."/>
            <person name="Horn M."/>
            <person name="Daims H."/>
            <person name="Bartol-Mavel D."/>
            <person name="Wincker P."/>
            <person name="Barbe V."/>
            <person name="Fonknechten N."/>
            <person name="Vallenet D."/>
            <person name="Segurens B."/>
            <person name="Schenowitz-Truong C."/>
            <person name="Medigue C."/>
            <person name="Collingro A."/>
            <person name="Snel B."/>
            <person name="Dutilh B.E."/>
            <person name="OpDenCamp H.J.M."/>
            <person name="vanDerDrift C."/>
            <person name="Cirpus I."/>
            <person name="vanDePas-Schoonen K.T."/>
            <person name="Harhangi H.R."/>
            <person name="vanNiftrik L."/>
            <person name="Schmid M."/>
            <person name="Keltjens J."/>
            <person name="vanDeVossenberg J."/>
            <person name="Kartal B."/>
            <person name="Meier H."/>
            <person name="Frishman D."/>
            <person name="Huynen M.A."/>
            <person name="Mewes H."/>
            <person name="Weissenbach J."/>
            <person name="Jetten M.S.M."/>
            <person name="Wagner M."/>
            <person name="LePaslier D."/>
        </authorList>
    </citation>
    <scope>NUCLEOTIDE SEQUENCE</scope>
</reference>
<sequence>MKDYTKNKRPDMLEPFFPNEMFRYIIVGCFLVVLDLLAVLFFPLPFNPVNKPEHIPWFFIPVYLLKKCIHNEFVFIFILVASALFFIFLPFIFRGKRRHDTKQS</sequence>
<dbReference type="EMBL" id="LT934425">
    <property type="protein sequence ID" value="SOH04596.1"/>
    <property type="molecule type" value="Genomic_DNA"/>
</dbReference>
<dbReference type="GO" id="GO:0009055">
    <property type="term" value="F:electron transfer activity"/>
    <property type="evidence" value="ECO:0007669"/>
    <property type="project" value="InterPro"/>
</dbReference>
<dbReference type="Proteomes" id="UP000501926">
    <property type="component" value="Chromosome"/>
</dbReference>
<evidence type="ECO:0000313" key="14">
    <source>
        <dbReference type="EMBL" id="SOH04596.1"/>
    </source>
</evidence>
<dbReference type="GO" id="GO:0046872">
    <property type="term" value="F:metal ion binding"/>
    <property type="evidence" value="ECO:0007669"/>
    <property type="project" value="UniProtKB-KW"/>
</dbReference>
<dbReference type="GO" id="GO:0016020">
    <property type="term" value="C:membrane"/>
    <property type="evidence" value="ECO:0007669"/>
    <property type="project" value="UniProtKB-SubCell"/>
</dbReference>
<dbReference type="InterPro" id="IPR036150">
    <property type="entry name" value="Cyt_b/b6_C_sf"/>
</dbReference>
<dbReference type="AlphaFoldDB" id="Q1PV89"/>
<evidence type="ECO:0000259" key="11">
    <source>
        <dbReference type="Pfam" id="PF00032"/>
    </source>
</evidence>
<evidence type="ECO:0000256" key="1">
    <source>
        <dbReference type="ARBA" id="ARBA00004141"/>
    </source>
</evidence>
<feature type="transmembrane region" description="Helical" evidence="10">
    <location>
        <begin position="21"/>
        <end position="42"/>
    </location>
</feature>
<keyword evidence="4 10" id="KW-0812">Transmembrane</keyword>
<comment type="subcellular location">
    <subcellularLocation>
        <location evidence="1">Membrane</location>
        <topology evidence="1">Multi-pass membrane protein</topology>
    </subcellularLocation>
</comment>
<gene>
    <name evidence="13" type="ORF">KsCSTR_00460</name>
    <name evidence="14" type="ORF">KSMBR1_2099</name>
    <name evidence="12" type="ORF">kustc0395</name>
</gene>
<dbReference type="Proteomes" id="UP000221734">
    <property type="component" value="Chromosome Kuenenia_stuttgartiensis_MBR1"/>
</dbReference>
<dbReference type="InterPro" id="IPR027387">
    <property type="entry name" value="Cytb/b6-like_sf"/>
</dbReference>
<accession>Q1PV89</accession>
<evidence type="ECO:0000256" key="9">
    <source>
        <dbReference type="ARBA" id="ARBA00023136"/>
    </source>
</evidence>
<dbReference type="OrthoDB" id="280591at2"/>
<evidence type="ECO:0000256" key="2">
    <source>
        <dbReference type="ARBA" id="ARBA00022448"/>
    </source>
</evidence>
<reference evidence="14" key="3">
    <citation type="submission" date="2017-10" db="EMBL/GenBank/DDBJ databases">
        <authorList>
            <person name="Banno H."/>
            <person name="Chua N.-H."/>
        </authorList>
    </citation>
    <scope>NUCLEOTIDE SEQUENCE [LARGE SCALE GENOMIC DNA]</scope>
    <source>
        <strain evidence="14">Kuenenia_mbr1_ru-nijmegen</strain>
    </source>
</reference>
<dbReference type="SUPFAM" id="SSF81648">
    <property type="entry name" value="a domain/subunit of cytochrome bc1 complex (Ubiquinol-cytochrome c reductase)"/>
    <property type="match status" value="1"/>
</dbReference>
<keyword evidence="7 10" id="KW-1133">Transmembrane helix</keyword>
<evidence type="ECO:0000313" key="15">
    <source>
        <dbReference type="Proteomes" id="UP000221734"/>
    </source>
</evidence>
<organism evidence="12">
    <name type="scientific">Kuenenia stuttgartiensis</name>
    <dbReference type="NCBI Taxonomy" id="174633"/>
    <lineage>
        <taxon>Bacteria</taxon>
        <taxon>Pseudomonadati</taxon>
        <taxon>Planctomycetota</taxon>
        <taxon>Candidatus Brocadiia</taxon>
        <taxon>Candidatus Brocadiales</taxon>
        <taxon>Candidatus Brocadiaceae</taxon>
        <taxon>Candidatus Kuenenia</taxon>
    </lineage>
</organism>
<evidence type="ECO:0000313" key="12">
    <source>
        <dbReference type="EMBL" id="CAJ71140.1"/>
    </source>
</evidence>
<keyword evidence="2" id="KW-0813">Transport</keyword>
<protein>
    <submittedName>
        <fullName evidence="12">Hypothetical cytochrome b membrane protein</fullName>
    </submittedName>
    <submittedName>
        <fullName evidence="13">Putative cytochrome b membrane protein</fullName>
    </submittedName>
</protein>
<dbReference type="KEGG" id="kst:KSMBR1_2099"/>
<keyword evidence="9 10" id="KW-0472">Membrane</keyword>
<proteinExistence type="predicted"/>
<evidence type="ECO:0000256" key="4">
    <source>
        <dbReference type="ARBA" id="ARBA00022692"/>
    </source>
</evidence>
<dbReference type="Gene3D" id="1.20.810.10">
    <property type="entry name" value="Cytochrome Bc1 Complex, Chain C"/>
    <property type="match status" value="1"/>
</dbReference>
<evidence type="ECO:0000313" key="13">
    <source>
        <dbReference type="EMBL" id="QII09425.1"/>
    </source>
</evidence>
<evidence type="ECO:0000256" key="10">
    <source>
        <dbReference type="SAM" id="Phobius"/>
    </source>
</evidence>
<name>Q1PV89_KUEST</name>
<feature type="transmembrane region" description="Helical" evidence="10">
    <location>
        <begin position="73"/>
        <end position="93"/>
    </location>
</feature>
<evidence type="ECO:0000256" key="8">
    <source>
        <dbReference type="ARBA" id="ARBA00023004"/>
    </source>
</evidence>
<dbReference type="Pfam" id="PF00032">
    <property type="entry name" value="Cytochrom_B_C"/>
    <property type="match status" value="1"/>
</dbReference>
<evidence type="ECO:0000256" key="3">
    <source>
        <dbReference type="ARBA" id="ARBA00022617"/>
    </source>
</evidence>
<dbReference type="RefSeq" id="WP_099325295.1">
    <property type="nucleotide sequence ID" value="NZ_LT934425.1"/>
</dbReference>
<reference evidence="13 16" key="5">
    <citation type="submission" date="2020-02" db="EMBL/GenBank/DDBJ databases">
        <title>Newly sequenced genome of strain CSTR1 showed variability in Candidatus Kuenenia stuttgartiensis genomes.</title>
        <authorList>
            <person name="Ding C."/>
            <person name="Adrian L."/>
        </authorList>
    </citation>
    <scope>NUCLEOTIDE SEQUENCE [LARGE SCALE GENOMIC DNA]</scope>
    <source>
        <strain evidence="13 16">CSTR1</strain>
    </source>
</reference>
<keyword evidence="15" id="KW-1185">Reference proteome</keyword>
<keyword evidence="6" id="KW-0249">Electron transport</keyword>
<keyword evidence="8" id="KW-0408">Iron</keyword>